<feature type="domain" description="Reverse transcriptase" evidence="1">
    <location>
        <begin position="1"/>
        <end position="141"/>
    </location>
</feature>
<dbReference type="InterPro" id="IPR000477">
    <property type="entry name" value="RT_dom"/>
</dbReference>
<keyword evidence="3" id="KW-1185">Reference proteome</keyword>
<dbReference type="OMA" id="FESHEEC"/>
<dbReference type="InterPro" id="IPR012337">
    <property type="entry name" value="RNaseH-like_sf"/>
</dbReference>
<sequence length="597" mass="66514">MGLLINGSVQGMISPSCGLRQGDLLSPALFIIAADVLSRLITERKNEGHIQGFKISRDGPAITHLMFADDVMLFGKATVKEATGFLKCLQEYCSASGQAVNYHKSTVYFSKGVSTGVAREIADLLNMKRMKKDATYLGLPLFKSLNRSKDLYFLVDRALQRVKIWKTRLLSKAGRACLIQSVGSSLTSYVAASDPIPRNIAQKVDKCLRDFWWGDTNDKRKIHLIAWNNLCQPKLRGGLGFRSTEVINKAFLAKWAWKALTDKTSVWGQVVNAKYIRGRNFLTIERNGGDSGFWKAILDARGVLEKGLCRKIGNGEKTSIWFDPWVPASNRTPVPLKDVSHGVAWVKQFLTSTNRWKVDMVREWFREEDVKAILNIDLPDVTTEDSWVWMGEQHGSFSLKSACRFIKGEPSPHTADGPSGLAVVGASGLKMLMCQIGNSDWNDIALSSTGCLLSVVVRDEFGIIRTITTLKDLTTNPKLGEARAVCLAAETAVKAGLCKVMFQTDNLVVVKAFESHEECCVDFRLQTAKVQFLNWCSKLSDWKIFHIPRKCNFMAHNIAKWAIASNTEGQINPQTLEATVLDDLVEWDPGALNVWRS</sequence>
<dbReference type="EMBL" id="UZAU01000821">
    <property type="status" value="NOT_ANNOTATED_CDS"/>
    <property type="molecule type" value="Genomic_DNA"/>
</dbReference>
<dbReference type="AlphaFoldDB" id="A0A803QJL6"/>
<dbReference type="PANTHER" id="PTHR33116">
    <property type="entry name" value="REVERSE TRANSCRIPTASE ZINC-BINDING DOMAIN-CONTAINING PROTEIN-RELATED-RELATED"/>
    <property type="match status" value="1"/>
</dbReference>
<dbReference type="Gene3D" id="3.30.420.10">
    <property type="entry name" value="Ribonuclease H-like superfamily/Ribonuclease H"/>
    <property type="match status" value="1"/>
</dbReference>
<dbReference type="EnsemblPlants" id="evm.model.10.1402">
    <property type="protein sequence ID" value="cds.evm.model.10.1402"/>
    <property type="gene ID" value="evm.TU.10.1402"/>
</dbReference>
<evidence type="ECO:0000259" key="1">
    <source>
        <dbReference type="PROSITE" id="PS50878"/>
    </source>
</evidence>
<dbReference type="Pfam" id="PF00078">
    <property type="entry name" value="RVT_1"/>
    <property type="match status" value="1"/>
</dbReference>
<evidence type="ECO:0000313" key="2">
    <source>
        <dbReference type="EnsemblPlants" id="cds.evm.model.10.1402"/>
    </source>
</evidence>
<organism evidence="2 3">
    <name type="scientific">Cannabis sativa</name>
    <name type="common">Hemp</name>
    <name type="synonym">Marijuana</name>
    <dbReference type="NCBI Taxonomy" id="3483"/>
    <lineage>
        <taxon>Eukaryota</taxon>
        <taxon>Viridiplantae</taxon>
        <taxon>Streptophyta</taxon>
        <taxon>Embryophyta</taxon>
        <taxon>Tracheophyta</taxon>
        <taxon>Spermatophyta</taxon>
        <taxon>Magnoliopsida</taxon>
        <taxon>eudicotyledons</taxon>
        <taxon>Gunneridae</taxon>
        <taxon>Pentapetalae</taxon>
        <taxon>rosids</taxon>
        <taxon>fabids</taxon>
        <taxon>Rosales</taxon>
        <taxon>Cannabaceae</taxon>
        <taxon>Cannabis</taxon>
    </lineage>
</organism>
<dbReference type="GO" id="GO:0004523">
    <property type="term" value="F:RNA-DNA hybrid ribonuclease activity"/>
    <property type="evidence" value="ECO:0007669"/>
    <property type="project" value="InterPro"/>
</dbReference>
<proteinExistence type="predicted"/>
<name>A0A803QJL6_CANSA</name>
<dbReference type="Proteomes" id="UP000596661">
    <property type="component" value="Unassembled WGS sequence"/>
</dbReference>
<dbReference type="InterPro" id="IPR036397">
    <property type="entry name" value="RNaseH_sf"/>
</dbReference>
<protein>
    <recommendedName>
        <fullName evidence="1">Reverse transcriptase domain-containing protein</fullName>
    </recommendedName>
</protein>
<dbReference type="Pfam" id="PF13456">
    <property type="entry name" value="RVT_3"/>
    <property type="match status" value="1"/>
</dbReference>
<dbReference type="PROSITE" id="PS50878">
    <property type="entry name" value="RT_POL"/>
    <property type="match status" value="1"/>
</dbReference>
<reference evidence="2" key="1">
    <citation type="submission" date="2021-03" db="UniProtKB">
        <authorList>
            <consortium name="EnsemblPlants"/>
        </authorList>
    </citation>
    <scope>IDENTIFICATION</scope>
</reference>
<dbReference type="InterPro" id="IPR002156">
    <property type="entry name" value="RNaseH_domain"/>
</dbReference>
<dbReference type="CDD" id="cd06222">
    <property type="entry name" value="RNase_H_like"/>
    <property type="match status" value="1"/>
</dbReference>
<dbReference type="PANTHER" id="PTHR33116:SF86">
    <property type="entry name" value="REVERSE TRANSCRIPTASE DOMAIN-CONTAINING PROTEIN"/>
    <property type="match status" value="1"/>
</dbReference>
<dbReference type="SUPFAM" id="SSF53098">
    <property type="entry name" value="Ribonuclease H-like"/>
    <property type="match status" value="1"/>
</dbReference>
<accession>A0A803QJL6</accession>
<evidence type="ECO:0000313" key="3">
    <source>
        <dbReference type="Proteomes" id="UP000596661"/>
    </source>
</evidence>
<dbReference type="InterPro" id="IPR044730">
    <property type="entry name" value="RNase_H-like_dom_plant"/>
</dbReference>
<dbReference type="Gramene" id="evm.model.10.1402">
    <property type="protein sequence ID" value="cds.evm.model.10.1402"/>
    <property type="gene ID" value="evm.TU.10.1402"/>
</dbReference>
<dbReference type="GO" id="GO:0003676">
    <property type="term" value="F:nucleic acid binding"/>
    <property type="evidence" value="ECO:0007669"/>
    <property type="project" value="InterPro"/>
</dbReference>